<dbReference type="AlphaFoldDB" id="A0A9P7B3M1"/>
<feature type="binding site" evidence="14">
    <location>
        <position position="165"/>
    </location>
    <ligand>
        <name>FAD</name>
        <dbReference type="ChEBI" id="CHEBI:57692"/>
    </ligand>
</feature>
<dbReference type="GO" id="GO:0033540">
    <property type="term" value="P:fatty acid beta-oxidation using acyl-CoA oxidase"/>
    <property type="evidence" value="ECO:0007669"/>
    <property type="project" value="TreeGrafter"/>
</dbReference>
<evidence type="ECO:0000256" key="12">
    <source>
        <dbReference type="PIRNR" id="PIRNR000168"/>
    </source>
</evidence>
<evidence type="ECO:0000259" key="15">
    <source>
        <dbReference type="Pfam" id="PF01756"/>
    </source>
</evidence>
<evidence type="ECO:0000256" key="14">
    <source>
        <dbReference type="PIRSR" id="PIRSR000168-2"/>
    </source>
</evidence>
<organism evidence="19 20">
    <name type="scientific">Rhodotorula mucilaginosa</name>
    <name type="common">Yeast</name>
    <name type="synonym">Rhodotorula rubra</name>
    <dbReference type="NCBI Taxonomy" id="5537"/>
    <lineage>
        <taxon>Eukaryota</taxon>
        <taxon>Fungi</taxon>
        <taxon>Dikarya</taxon>
        <taxon>Basidiomycota</taxon>
        <taxon>Pucciniomycotina</taxon>
        <taxon>Microbotryomycetes</taxon>
        <taxon>Sporidiobolales</taxon>
        <taxon>Sporidiobolaceae</taxon>
        <taxon>Rhodotorula</taxon>
    </lineage>
</organism>
<dbReference type="Gene3D" id="1.10.540.10">
    <property type="entry name" value="Acyl-CoA dehydrogenase/oxidase, N-terminal domain"/>
    <property type="match status" value="1"/>
</dbReference>
<evidence type="ECO:0000256" key="1">
    <source>
        <dbReference type="ARBA" id="ARBA00001201"/>
    </source>
</evidence>
<keyword evidence="20" id="KW-1185">Reference proteome</keyword>
<feature type="domain" description="Acyl-CoA oxidase/dehydrogenase middle" evidence="16">
    <location>
        <begin position="161"/>
        <end position="277"/>
    </location>
</feature>
<comment type="catalytic activity">
    <reaction evidence="1">
        <text>a 2,3-saturated acyl-CoA + O2 = a (2E)-enoyl-CoA + H2O2</text>
        <dbReference type="Rhea" id="RHEA:38959"/>
        <dbReference type="ChEBI" id="CHEBI:15379"/>
        <dbReference type="ChEBI" id="CHEBI:16240"/>
        <dbReference type="ChEBI" id="CHEBI:58856"/>
        <dbReference type="ChEBI" id="CHEBI:65111"/>
        <dbReference type="EC" id="1.3.3.6"/>
    </reaction>
</comment>
<keyword evidence="6 12" id="KW-0285">Flavoprotein</keyword>
<dbReference type="GO" id="GO:0005777">
    <property type="term" value="C:peroxisome"/>
    <property type="evidence" value="ECO:0007669"/>
    <property type="project" value="UniProtKB-SubCell"/>
</dbReference>
<evidence type="ECO:0000256" key="4">
    <source>
        <dbReference type="ARBA" id="ARBA00004846"/>
    </source>
</evidence>
<evidence type="ECO:0000256" key="7">
    <source>
        <dbReference type="ARBA" id="ARBA00022827"/>
    </source>
</evidence>
<keyword evidence="7 12" id="KW-0274">FAD</keyword>
<evidence type="ECO:0000259" key="18">
    <source>
        <dbReference type="Pfam" id="PF22924"/>
    </source>
</evidence>
<dbReference type="Gene3D" id="2.40.110.10">
    <property type="entry name" value="Butyryl-CoA Dehydrogenase, subunit A, domain 2"/>
    <property type="match status" value="1"/>
</dbReference>
<protein>
    <recommendedName>
        <fullName evidence="12">Acyl-coenzyme A oxidase</fullName>
    </recommendedName>
</protein>
<name>A0A9P7B3M1_RHOMI</name>
<evidence type="ECO:0000256" key="8">
    <source>
        <dbReference type="ARBA" id="ARBA00022832"/>
    </source>
</evidence>
<evidence type="ECO:0000256" key="11">
    <source>
        <dbReference type="ARBA" id="ARBA00023140"/>
    </source>
</evidence>
<dbReference type="PANTHER" id="PTHR10909">
    <property type="entry name" value="ELECTRON TRANSPORT OXIDOREDUCTASE"/>
    <property type="match status" value="1"/>
</dbReference>
<dbReference type="InterPro" id="IPR055060">
    <property type="entry name" value="ACOX_C_alpha1"/>
</dbReference>
<evidence type="ECO:0000256" key="3">
    <source>
        <dbReference type="ARBA" id="ARBA00004275"/>
    </source>
</evidence>
<keyword evidence="10" id="KW-0443">Lipid metabolism</keyword>
<dbReference type="InterPro" id="IPR002655">
    <property type="entry name" value="Acyl-CoA_oxidase_C"/>
</dbReference>
<dbReference type="OrthoDB" id="538336at2759"/>
<dbReference type="Proteomes" id="UP000777482">
    <property type="component" value="Unassembled WGS sequence"/>
</dbReference>
<dbReference type="InterPro" id="IPR009100">
    <property type="entry name" value="AcylCoA_DH/oxidase_NM_dom_sf"/>
</dbReference>
<accession>A0A9P7B3M1</accession>
<dbReference type="PIRSF" id="PIRSF000168">
    <property type="entry name" value="Acyl-CoA_oxidase"/>
    <property type="match status" value="1"/>
</dbReference>
<feature type="binding site" evidence="14">
    <location>
        <position position="204"/>
    </location>
    <ligand>
        <name>FAD</name>
        <dbReference type="ChEBI" id="CHEBI:57692"/>
    </ligand>
</feature>
<dbReference type="Pfam" id="PF02770">
    <property type="entry name" value="Acyl-CoA_dh_M"/>
    <property type="match status" value="1"/>
</dbReference>
<keyword evidence="11" id="KW-0576">Peroxisome</keyword>
<evidence type="ECO:0000259" key="17">
    <source>
        <dbReference type="Pfam" id="PF14749"/>
    </source>
</evidence>
<evidence type="ECO:0000256" key="2">
    <source>
        <dbReference type="ARBA" id="ARBA00001974"/>
    </source>
</evidence>
<dbReference type="InterPro" id="IPR036250">
    <property type="entry name" value="AcylCo_DH-like_C"/>
</dbReference>
<dbReference type="FunFam" id="2.40.110.10:FF:000050">
    <property type="entry name" value="Acyl-coenzyme A oxidase"/>
    <property type="match status" value="1"/>
</dbReference>
<evidence type="ECO:0000256" key="6">
    <source>
        <dbReference type="ARBA" id="ARBA00022630"/>
    </source>
</evidence>
<dbReference type="GO" id="GO:0005504">
    <property type="term" value="F:fatty acid binding"/>
    <property type="evidence" value="ECO:0007669"/>
    <property type="project" value="TreeGrafter"/>
</dbReference>
<dbReference type="InterPro" id="IPR046373">
    <property type="entry name" value="Acyl-CoA_Oxase/DH_mid-dom_sf"/>
</dbReference>
<dbReference type="Pfam" id="PF14749">
    <property type="entry name" value="Acyl-CoA_ox_N"/>
    <property type="match status" value="1"/>
</dbReference>
<dbReference type="Gene3D" id="1.20.140.10">
    <property type="entry name" value="Butyryl-CoA Dehydrogenase, subunit A, domain 3"/>
    <property type="match status" value="2"/>
</dbReference>
<sequence>MSATSESSGSPILTVPVEIPDHLQKPVGTPGPRLLEIERAKASFSPRDLELYLYGKDYIERRDRILPVLENEPAFNKSRIHYMDRGEKYRFGLRKEKRLTQIQMELGWDDDDLHMAEGLLDLPASFNLHRSMFMKTLRAQTTEEQKELFLRPAERYEIIGCYAQTELGHGSNVQGLETTATYHPESKSFILQSPGLTSAKWWIGGLGRTADHAVVMAQLYTPDGKNGQLVKRGPFPFVVQLRDLKTRELLPGRTIQDIGPKAGYPMVDNGTMLLDQVEIPHVNFLAGYASVDPETGKFNKPQHDKLAYGTMVYIRASMIQQARSIMARSATVAIRYCSVRRQFADRDAPQTDDGRQPAETQVINYQLVQARIFPPLVQAFAFHFTGKEMYRLYHLNEQAMKGGDFGILADVHATSSGLKSLCTLMASSSIEECRRACGGHGYSLASGLASLWSDYLPQVTWEGDSYMLTQQTGRYLFKTFRTLLADRNAPMSKENRTADYVLKYIANPEAKAPFKYVGDLSDPQLFVDAFGHRAAYLTATALRKRDIEKRSWNSILCDIFRCSTAHSQYTLVYNFAKALQEDEDLKSQRALHRVMTTCFELFACHTMDTEAAEFLSSGYLSPKQHELLRNRVHELLAELRPQAVPLVDAWNLPDYLLNSALGRQDGDVYPALVRFAQGEPLNRTRFNVDIHSDEIEVGPEEGAKVSSKL</sequence>
<feature type="active site" description="Proton acceptor" evidence="13">
    <location>
        <position position="462"/>
    </location>
</feature>
<comment type="subcellular location">
    <subcellularLocation>
        <location evidence="3">Peroxisome</location>
    </subcellularLocation>
</comment>
<dbReference type="FunFam" id="1.20.140.10:FF:000015">
    <property type="entry name" value="Acyl-coenzyme A oxidase"/>
    <property type="match status" value="1"/>
</dbReference>
<comment type="cofactor">
    <cofactor evidence="2">
        <name>FAD</name>
        <dbReference type="ChEBI" id="CHEBI:57692"/>
    </cofactor>
</comment>
<comment type="caution">
    <text evidence="19">The sequence shown here is derived from an EMBL/GenBank/DDBJ whole genome shotgun (WGS) entry which is preliminary data.</text>
</comment>
<feature type="domain" description="Acyl-CoA oxidase C-alpha1" evidence="18">
    <location>
        <begin position="308"/>
        <end position="476"/>
    </location>
</feature>
<dbReference type="InterPro" id="IPR012258">
    <property type="entry name" value="Acyl-CoA_oxidase"/>
</dbReference>
<dbReference type="SUPFAM" id="SSF56645">
    <property type="entry name" value="Acyl-CoA dehydrogenase NM domain-like"/>
    <property type="match status" value="1"/>
</dbReference>
<dbReference type="SUPFAM" id="SSF47203">
    <property type="entry name" value="Acyl-CoA dehydrogenase C-terminal domain-like"/>
    <property type="match status" value="2"/>
</dbReference>
<feature type="domain" description="Acyl-coenzyme A oxidase N-terminal" evidence="17">
    <location>
        <begin position="46"/>
        <end position="159"/>
    </location>
</feature>
<evidence type="ECO:0000313" key="20">
    <source>
        <dbReference type="Proteomes" id="UP000777482"/>
    </source>
</evidence>
<dbReference type="GO" id="GO:0071949">
    <property type="term" value="F:FAD binding"/>
    <property type="evidence" value="ECO:0007669"/>
    <property type="project" value="InterPro"/>
</dbReference>
<evidence type="ECO:0000259" key="16">
    <source>
        <dbReference type="Pfam" id="PF02770"/>
    </source>
</evidence>
<evidence type="ECO:0000313" key="19">
    <source>
        <dbReference type="EMBL" id="KAG0656616.1"/>
    </source>
</evidence>
<dbReference type="InterPro" id="IPR006091">
    <property type="entry name" value="Acyl-CoA_Oxase/DH_mid-dom"/>
</dbReference>
<dbReference type="FunFam" id="1.20.140.10:FF:000013">
    <property type="entry name" value="Acyl-coenzyme A oxidase"/>
    <property type="match status" value="1"/>
</dbReference>
<reference evidence="19 20" key="1">
    <citation type="submission" date="2020-11" db="EMBL/GenBank/DDBJ databases">
        <title>Kefir isolates.</title>
        <authorList>
            <person name="Marcisauskas S."/>
            <person name="Kim Y."/>
            <person name="Blasche S."/>
        </authorList>
    </citation>
    <scope>NUCLEOTIDE SEQUENCE [LARGE SCALE GENOMIC DNA]</scope>
    <source>
        <strain evidence="19 20">KR</strain>
    </source>
</reference>
<dbReference type="PANTHER" id="PTHR10909:SF250">
    <property type="entry name" value="PEROXISOMAL ACYL-COENZYME A OXIDASE 1"/>
    <property type="match status" value="1"/>
</dbReference>
<evidence type="ECO:0000256" key="9">
    <source>
        <dbReference type="ARBA" id="ARBA00023002"/>
    </source>
</evidence>
<dbReference type="Pfam" id="PF22924">
    <property type="entry name" value="ACOX_C_alpha1"/>
    <property type="match status" value="1"/>
</dbReference>
<comment type="pathway">
    <text evidence="4">Lipid metabolism; peroxisomal fatty acid beta-oxidation.</text>
</comment>
<dbReference type="InterPro" id="IPR037069">
    <property type="entry name" value="AcylCoA_DH/ox_N_sf"/>
</dbReference>
<gene>
    <name evidence="19" type="ORF">C6P46_007020</name>
</gene>
<dbReference type="EMBL" id="PUHQ01000094">
    <property type="protein sequence ID" value="KAG0656616.1"/>
    <property type="molecule type" value="Genomic_DNA"/>
</dbReference>
<evidence type="ECO:0000256" key="5">
    <source>
        <dbReference type="ARBA" id="ARBA00006288"/>
    </source>
</evidence>
<evidence type="ECO:0000256" key="13">
    <source>
        <dbReference type="PIRSR" id="PIRSR000168-1"/>
    </source>
</evidence>
<dbReference type="Pfam" id="PF01756">
    <property type="entry name" value="ACOX"/>
    <property type="match status" value="1"/>
</dbReference>
<comment type="similarity">
    <text evidence="5 12">Belongs to the acyl-CoA oxidase family.</text>
</comment>
<dbReference type="InterPro" id="IPR029320">
    <property type="entry name" value="Acyl-CoA_ox_N"/>
</dbReference>
<feature type="domain" description="Acyl-CoA oxidase C-terminal" evidence="15">
    <location>
        <begin position="522"/>
        <end position="685"/>
    </location>
</feature>
<keyword evidence="8" id="KW-0276">Fatty acid metabolism</keyword>
<evidence type="ECO:0000256" key="10">
    <source>
        <dbReference type="ARBA" id="ARBA00023098"/>
    </source>
</evidence>
<keyword evidence="9" id="KW-0560">Oxidoreductase</keyword>
<dbReference type="GO" id="GO:0003997">
    <property type="term" value="F:acyl-CoA oxidase activity"/>
    <property type="evidence" value="ECO:0007669"/>
    <property type="project" value="UniProtKB-EC"/>
</dbReference>
<dbReference type="GO" id="GO:0055088">
    <property type="term" value="P:lipid homeostasis"/>
    <property type="evidence" value="ECO:0007669"/>
    <property type="project" value="TreeGrafter"/>
</dbReference>
<proteinExistence type="inferred from homology"/>